<dbReference type="CDD" id="cd18793">
    <property type="entry name" value="SF2_C_SNF"/>
    <property type="match status" value="1"/>
</dbReference>
<dbReference type="Proteomes" id="UP000465302">
    <property type="component" value="Unassembled WGS sequence"/>
</dbReference>
<dbReference type="GO" id="GO:0005524">
    <property type="term" value="F:ATP binding"/>
    <property type="evidence" value="ECO:0007669"/>
    <property type="project" value="InterPro"/>
</dbReference>
<proteinExistence type="predicted"/>
<dbReference type="PROSITE" id="PS51194">
    <property type="entry name" value="HELICASE_CTER"/>
    <property type="match status" value="1"/>
</dbReference>
<feature type="domain" description="Helicase ATP-binding" evidence="5">
    <location>
        <begin position="109"/>
        <end position="287"/>
    </location>
</feature>
<evidence type="ECO:0000259" key="6">
    <source>
        <dbReference type="PROSITE" id="PS51194"/>
    </source>
</evidence>
<keyword evidence="1" id="KW-0547">Nucleotide-binding</keyword>
<dbReference type="Gene3D" id="3.40.50.10810">
    <property type="entry name" value="Tandem AAA-ATPase domain"/>
    <property type="match status" value="1"/>
</dbReference>
<dbReference type="SUPFAM" id="SSF52540">
    <property type="entry name" value="P-loop containing nucleoside triphosphate hydrolases"/>
    <property type="match status" value="2"/>
</dbReference>
<dbReference type="InterPro" id="IPR001650">
    <property type="entry name" value="Helicase_C-like"/>
</dbReference>
<evidence type="ECO:0000313" key="9">
    <source>
        <dbReference type="Proteomes" id="UP000220914"/>
    </source>
</evidence>
<dbReference type="GO" id="GO:0004386">
    <property type="term" value="F:helicase activity"/>
    <property type="evidence" value="ECO:0007669"/>
    <property type="project" value="UniProtKB-KW"/>
</dbReference>
<keyword evidence="2" id="KW-0378">Hydrolase</keyword>
<evidence type="ECO:0000313" key="8">
    <source>
        <dbReference type="EMBL" id="PEG38775.1"/>
    </source>
</evidence>
<keyword evidence="9" id="KW-1185">Reference proteome</keyword>
<dbReference type="PROSITE" id="PS51192">
    <property type="entry name" value="HELICASE_ATP_BIND_1"/>
    <property type="match status" value="1"/>
</dbReference>
<dbReference type="CDD" id="cd18011">
    <property type="entry name" value="DEXDc_RapA"/>
    <property type="match status" value="1"/>
</dbReference>
<gene>
    <name evidence="8" type="ORF">CQY20_12490</name>
    <name evidence="7" type="ORF">MAGR_48130</name>
</gene>
<evidence type="ECO:0000313" key="7">
    <source>
        <dbReference type="EMBL" id="GFG53372.1"/>
    </source>
</evidence>
<reference evidence="7" key="3">
    <citation type="submission" date="2020-02" db="EMBL/GenBank/DDBJ databases">
        <authorList>
            <person name="Matsumoto Y."/>
            <person name="Motooka D."/>
            <person name="Nakamura S."/>
        </authorList>
    </citation>
    <scope>NUCLEOTIDE SEQUENCE</scope>
    <source>
        <strain evidence="7">JCM 6377</strain>
    </source>
</reference>
<evidence type="ECO:0000313" key="10">
    <source>
        <dbReference type="Proteomes" id="UP000465302"/>
    </source>
</evidence>
<dbReference type="InterPro" id="IPR038718">
    <property type="entry name" value="SNF2-like_sf"/>
</dbReference>
<dbReference type="Pfam" id="PF00271">
    <property type="entry name" value="Helicase_C"/>
    <property type="match status" value="1"/>
</dbReference>
<dbReference type="InterPro" id="IPR027417">
    <property type="entry name" value="P-loop_NTPase"/>
</dbReference>
<reference evidence="8 9" key="1">
    <citation type="submission" date="2017-10" db="EMBL/GenBank/DDBJ databases">
        <title>The new phylogeny of genus Mycobacterium.</title>
        <authorList>
            <person name="Tortoli E."/>
            <person name="Trovato A."/>
            <person name="Cirillo D.M."/>
        </authorList>
    </citation>
    <scope>NUCLEOTIDE SEQUENCE [LARGE SCALE GENOMIC DNA]</scope>
    <source>
        <strain evidence="8 9">CCUG37673</strain>
    </source>
</reference>
<dbReference type="GO" id="GO:0003677">
    <property type="term" value="F:DNA binding"/>
    <property type="evidence" value="ECO:0007669"/>
    <property type="project" value="InterPro"/>
</dbReference>
<dbReference type="Gene3D" id="3.40.50.300">
    <property type="entry name" value="P-loop containing nucleotide triphosphate hydrolases"/>
    <property type="match status" value="1"/>
</dbReference>
<dbReference type="AlphaFoldDB" id="A0A2A7N408"/>
<dbReference type="SMART" id="SM00487">
    <property type="entry name" value="DEXDc"/>
    <property type="match status" value="1"/>
</dbReference>
<dbReference type="PANTHER" id="PTHR45766:SF6">
    <property type="entry name" value="SWI_SNF-RELATED MATRIX-ASSOCIATED ACTIN-DEPENDENT REGULATOR OF CHROMATIN SUBFAMILY A-LIKE PROTEIN 1"/>
    <property type="match status" value="1"/>
</dbReference>
<dbReference type="InterPro" id="IPR057342">
    <property type="entry name" value="DEXDc_RapA"/>
</dbReference>
<evidence type="ECO:0000256" key="2">
    <source>
        <dbReference type="ARBA" id="ARBA00022801"/>
    </source>
</evidence>
<evidence type="ECO:0000256" key="4">
    <source>
        <dbReference type="ARBA" id="ARBA00022840"/>
    </source>
</evidence>
<dbReference type="EMBL" id="BLKS01000001">
    <property type="protein sequence ID" value="GFG53372.1"/>
    <property type="molecule type" value="Genomic_DNA"/>
</dbReference>
<evidence type="ECO:0000259" key="5">
    <source>
        <dbReference type="PROSITE" id="PS51192"/>
    </source>
</evidence>
<accession>A0A2A7N408</accession>
<reference evidence="7 10" key="2">
    <citation type="journal article" date="2019" name="Emerg. Microbes Infect.">
        <title>Comprehensive subspecies identification of 175 nontuberculous mycobacteria species based on 7547 genomic profiles.</title>
        <authorList>
            <person name="Matsumoto Y."/>
            <person name="Kinjo T."/>
            <person name="Motooka D."/>
            <person name="Nabeya D."/>
            <person name="Jung N."/>
            <person name="Uechi K."/>
            <person name="Horii T."/>
            <person name="Iida T."/>
            <person name="Fujita J."/>
            <person name="Nakamura S."/>
        </authorList>
    </citation>
    <scope>NUCLEOTIDE SEQUENCE [LARGE SCALE GENOMIC DNA]</scope>
    <source>
        <strain evidence="7 10">JCM 6377</strain>
    </source>
</reference>
<dbReference type="SMART" id="SM00490">
    <property type="entry name" value="HELICc"/>
    <property type="match status" value="1"/>
</dbReference>
<keyword evidence="4" id="KW-0067">ATP-binding</keyword>
<dbReference type="Proteomes" id="UP000220914">
    <property type="component" value="Unassembled WGS sequence"/>
</dbReference>
<sequence length="962" mass="104204">MTTVDYPPGALVTARGRDWLVLPGSPEHTLLVRPLGGHEQETTVLLPGVDQFSAATFAPPTVDDRGDASRARLLRDALRLSFTAGAGPFRSFARLAVTPRNYQLVPLMMAANQDVTRLLIADGVGIGKTVEAGLIAAELLATGEAQRLAVLCSPQLAPQWQSELRHKFGIDAQLLLPSTVNRLSRSVPFGSNVYEHHRYLVISTDFIKQKSRRDEFGVHCPELVIVDEAHTCVAPASAAANSQAHLRYALLRRLADDRARHLVLLTATPHSGDDAAWQALIGLLDDRLGALPADLSGRDREDDRKLLARFMIQRQRADIREYLAGEFREDTPFPERETTEAAYKLTAGYRQLFDDVMDYVREQVADPSLSAVRQRVRWWSAIALLRCLASSPAAAEQTLLNRSAVAAIDNTDGTGAVDSYAEPRVLDTDLDDAAEAEDVAVGADTTDPDEPDSRARKRLRELAAQAAALKGPRTDAKLKRLIPLLKDLLAQGYHPIVFCRYIPTADYLAEHLTAALAKVEGLRIDAVTGTLPPEDREARVDALSAHDGPRLLIATDCLSEGINLQDGFTAVVHYDLAWNPTRHEQREGRVDRFGQQARTVRTVTYYGEDNGIDGIVLQVLIRRHENIKRSIGVSVPIPVDSTTVMKAIWESLLLRGRQAEQLTLDFAAATSASLAEQVEVQWTNAAEREKASRSRFRQAGLKPDTVVDALAEVRRALGGPADIETFTRTALSLLGAAVTDTADGFTATVDALPAAVRDQLPLPRDGRLHFHRSLPVPTGHAVLTRTDPTVDALSRYVLDAALDARLDAAARPARRAGVMRTAGVDKVTTLLMVRYRLEITLAGAAGTVTEVAEDARFLAFTATGDELSWLPPDRVDALLTLSPSGNVDDALARAQLGRALGRLPALAEYLGGTGAEAAADLVAGHQAVRSATKAAGRAPAVRFLPPADVLGVYVYLPAGGAR</sequence>
<dbReference type="InterPro" id="IPR006935">
    <property type="entry name" value="Helicase/UvrB_N"/>
</dbReference>
<feature type="domain" description="Helicase C-terminal" evidence="6">
    <location>
        <begin position="477"/>
        <end position="643"/>
    </location>
</feature>
<dbReference type="InterPro" id="IPR049730">
    <property type="entry name" value="SNF2/RAD54-like_C"/>
</dbReference>
<dbReference type="Pfam" id="PF04851">
    <property type="entry name" value="ResIII"/>
    <property type="match status" value="1"/>
</dbReference>
<dbReference type="RefSeq" id="WP_097940399.1">
    <property type="nucleotide sequence ID" value="NZ_BLKS01000001.1"/>
</dbReference>
<name>A0A2A7N408_MYCAG</name>
<organism evidence="8 9">
    <name type="scientific">Mycolicibacterium agri</name>
    <name type="common">Mycobacterium agri</name>
    <dbReference type="NCBI Taxonomy" id="36811"/>
    <lineage>
        <taxon>Bacteria</taxon>
        <taxon>Bacillati</taxon>
        <taxon>Actinomycetota</taxon>
        <taxon>Actinomycetes</taxon>
        <taxon>Mycobacteriales</taxon>
        <taxon>Mycobacteriaceae</taxon>
        <taxon>Mycolicibacterium</taxon>
    </lineage>
</organism>
<dbReference type="OrthoDB" id="9814088at2"/>
<comment type="caution">
    <text evidence="8">The sequence shown here is derived from an EMBL/GenBank/DDBJ whole genome shotgun (WGS) entry which is preliminary data.</text>
</comment>
<keyword evidence="3 8" id="KW-0347">Helicase</keyword>
<dbReference type="InterPro" id="IPR014001">
    <property type="entry name" value="Helicase_ATP-bd"/>
</dbReference>
<protein>
    <submittedName>
        <fullName evidence="7 8">Helicase</fullName>
    </submittedName>
</protein>
<dbReference type="PANTHER" id="PTHR45766">
    <property type="entry name" value="DNA ANNEALING HELICASE AND ENDONUCLEASE ZRANB3 FAMILY MEMBER"/>
    <property type="match status" value="1"/>
</dbReference>
<dbReference type="GO" id="GO:0016787">
    <property type="term" value="F:hydrolase activity"/>
    <property type="evidence" value="ECO:0007669"/>
    <property type="project" value="UniProtKB-KW"/>
</dbReference>
<evidence type="ECO:0000256" key="3">
    <source>
        <dbReference type="ARBA" id="ARBA00022806"/>
    </source>
</evidence>
<dbReference type="EMBL" id="PDCP01000018">
    <property type="protein sequence ID" value="PEG38775.1"/>
    <property type="molecule type" value="Genomic_DNA"/>
</dbReference>
<evidence type="ECO:0000256" key="1">
    <source>
        <dbReference type="ARBA" id="ARBA00022741"/>
    </source>
</evidence>